<name>A0A7Y0USW0_9ACTO</name>
<accession>A0A7Y0USW0</accession>
<dbReference type="Pfam" id="PF01925">
    <property type="entry name" value="TauE"/>
    <property type="match status" value="1"/>
</dbReference>
<gene>
    <name evidence="6" type="ORF">FYZ43_00610</name>
    <name evidence="7" type="ORF">HHJ77_03040</name>
</gene>
<keyword evidence="4 5" id="KW-0472">Membrane</keyword>
<evidence type="ECO:0000256" key="2">
    <source>
        <dbReference type="ARBA" id="ARBA00022692"/>
    </source>
</evidence>
<dbReference type="EMBL" id="VSZY01000001">
    <property type="protein sequence ID" value="MCU9967946.1"/>
    <property type="molecule type" value="Genomic_DNA"/>
</dbReference>
<feature type="transmembrane region" description="Helical" evidence="5">
    <location>
        <begin position="94"/>
        <end position="114"/>
    </location>
</feature>
<evidence type="ECO:0000256" key="4">
    <source>
        <dbReference type="ARBA" id="ARBA00023136"/>
    </source>
</evidence>
<keyword evidence="3 5" id="KW-1133">Transmembrane helix</keyword>
<evidence type="ECO:0000313" key="9">
    <source>
        <dbReference type="Proteomes" id="UP001209486"/>
    </source>
</evidence>
<dbReference type="Proteomes" id="UP001209486">
    <property type="component" value="Unassembled WGS sequence"/>
</dbReference>
<feature type="transmembrane region" description="Helical" evidence="5">
    <location>
        <begin position="225"/>
        <end position="243"/>
    </location>
</feature>
<feature type="transmembrane region" description="Helical" evidence="5">
    <location>
        <begin position="31"/>
        <end position="52"/>
    </location>
</feature>
<organism evidence="7 8">
    <name type="scientific">Mobiluncus mulieris</name>
    <dbReference type="NCBI Taxonomy" id="2052"/>
    <lineage>
        <taxon>Bacteria</taxon>
        <taxon>Bacillati</taxon>
        <taxon>Actinomycetota</taxon>
        <taxon>Actinomycetes</taxon>
        <taxon>Actinomycetales</taxon>
        <taxon>Actinomycetaceae</taxon>
        <taxon>Mobiluncus</taxon>
    </lineage>
</organism>
<evidence type="ECO:0000313" key="7">
    <source>
        <dbReference type="EMBL" id="NMX02934.1"/>
    </source>
</evidence>
<evidence type="ECO:0000313" key="8">
    <source>
        <dbReference type="Proteomes" id="UP000575397"/>
    </source>
</evidence>
<comment type="subcellular location">
    <subcellularLocation>
        <location evidence="5">Cell membrane</location>
        <topology evidence="5">Multi-pass membrane protein</topology>
    </subcellularLocation>
    <subcellularLocation>
        <location evidence="1">Membrane</location>
        <topology evidence="1">Multi-pass membrane protein</topology>
    </subcellularLocation>
</comment>
<feature type="transmembrane region" description="Helical" evidence="5">
    <location>
        <begin position="126"/>
        <end position="150"/>
    </location>
</feature>
<protein>
    <recommendedName>
        <fullName evidence="5">Probable membrane transporter protein</fullName>
    </recommendedName>
</protein>
<feature type="transmembrane region" description="Helical" evidence="5">
    <location>
        <begin position="64"/>
        <end position="88"/>
    </location>
</feature>
<comment type="similarity">
    <text evidence="5">Belongs to the 4-toluene sulfonate uptake permease (TSUP) (TC 2.A.102) family.</text>
</comment>
<dbReference type="Proteomes" id="UP000575397">
    <property type="component" value="Unassembled WGS sequence"/>
</dbReference>
<dbReference type="AlphaFoldDB" id="A0A7Y0USW0"/>
<keyword evidence="5" id="KW-1003">Cell membrane</keyword>
<reference evidence="7 8" key="2">
    <citation type="submission" date="2020-04" db="EMBL/GenBank/DDBJ databases">
        <title>Antimicrobial susceptibility and clonality of vaginal-derived multi-drug resistant Mobiluncus isolates in China.</title>
        <authorList>
            <person name="Zhang X."/>
        </authorList>
    </citation>
    <scope>NUCLEOTIDE SEQUENCE [LARGE SCALE GENOMIC DNA]</scope>
    <source>
        <strain evidence="7 8">12</strain>
    </source>
</reference>
<dbReference type="InterPro" id="IPR002781">
    <property type="entry name" value="TM_pro_TauE-like"/>
</dbReference>
<evidence type="ECO:0000256" key="1">
    <source>
        <dbReference type="ARBA" id="ARBA00004141"/>
    </source>
</evidence>
<evidence type="ECO:0000313" key="6">
    <source>
        <dbReference type="EMBL" id="MCU9967946.1"/>
    </source>
</evidence>
<evidence type="ECO:0000256" key="3">
    <source>
        <dbReference type="ARBA" id="ARBA00022989"/>
    </source>
</evidence>
<feature type="transmembrane region" description="Helical" evidence="5">
    <location>
        <begin position="162"/>
        <end position="181"/>
    </location>
</feature>
<reference evidence="6 9" key="1">
    <citation type="submission" date="2019-08" db="EMBL/GenBank/DDBJ databases">
        <title>Comparison of rpoB and gyrB Sequences from Mobiluncus Species and Development of a Multiplex PCR Method for Clinical Detection of Mobiluncus curtisii and Mobiluncus mulieris.</title>
        <authorList>
            <person name="Yang L."/>
            <person name="Shen Y."/>
            <person name="Xu G."/>
            <person name="Shu L.-B."/>
            <person name="Hu J."/>
            <person name="Zhang R."/>
            <person name="Wang Y."/>
            <person name="Zhou H.-W."/>
            <person name="Zhang X."/>
        </authorList>
    </citation>
    <scope>NUCLEOTIDE SEQUENCE [LARGE SCALE GENOMIC DNA]</scope>
    <source>
        <strain evidence="6 9">M26</strain>
    </source>
</reference>
<comment type="caution">
    <text evidence="7">The sequence shown here is derived from an EMBL/GenBank/DDBJ whole genome shotgun (WGS) entry which is preliminary data.</text>
</comment>
<sequence>MDIAFVILMTILGACVQGVAGMGFGLVLAPVFVWYFGSIDGIVMVNILGLVNSTSLAVMLRKDINWPVVGWFILAQTPAIVITILLLSVLPIKILEITLGVLMLAMVAAAVFSFKLPRLHGKTPLFCFAALAGALSAAVAQAGSAVTAYAQTTRWSQREFSASMQPVFVAMNLVVVPTKYLTGMAGVSEKLSWGIIGLLVLAVITGNFVSIVLRKIVKSSWARNLAVFLGLVGVIPVLCRACFGSC</sequence>
<proteinExistence type="inferred from homology"/>
<evidence type="ECO:0000256" key="5">
    <source>
        <dbReference type="RuleBase" id="RU363041"/>
    </source>
</evidence>
<dbReference type="RefSeq" id="WP_004016014.1">
    <property type="nucleotide sequence ID" value="NZ_CAMPNB010000016.1"/>
</dbReference>
<keyword evidence="2 5" id="KW-0812">Transmembrane</keyword>
<feature type="transmembrane region" description="Helical" evidence="5">
    <location>
        <begin position="193"/>
        <end position="213"/>
    </location>
</feature>
<dbReference type="EMBL" id="JABCUS010000005">
    <property type="protein sequence ID" value="NMX02934.1"/>
    <property type="molecule type" value="Genomic_DNA"/>
</dbReference>
<dbReference type="GO" id="GO:0005886">
    <property type="term" value="C:plasma membrane"/>
    <property type="evidence" value="ECO:0007669"/>
    <property type="project" value="UniProtKB-SubCell"/>
</dbReference>